<reference evidence="2" key="2">
    <citation type="submission" date="2020-09" db="EMBL/GenBank/DDBJ databases">
        <authorList>
            <person name="Sun Q."/>
            <person name="Ohkuma M."/>
        </authorList>
    </citation>
    <scope>NUCLEOTIDE SEQUENCE</scope>
    <source>
        <strain evidence="2">JCM 19831</strain>
    </source>
</reference>
<gene>
    <name evidence="2" type="ORF">GCM10007977_063820</name>
</gene>
<evidence type="ECO:0000313" key="3">
    <source>
        <dbReference type="Proteomes" id="UP000642070"/>
    </source>
</evidence>
<dbReference type="AlphaFoldDB" id="A0A917X264"/>
<dbReference type="Proteomes" id="UP000642070">
    <property type="component" value="Unassembled WGS sequence"/>
</dbReference>
<keyword evidence="1" id="KW-0472">Membrane</keyword>
<proteinExistence type="predicted"/>
<feature type="transmembrane region" description="Helical" evidence="1">
    <location>
        <begin position="21"/>
        <end position="40"/>
    </location>
</feature>
<name>A0A917X264_9ACTN</name>
<organism evidence="2 3">
    <name type="scientific">Dactylosporangium sucinum</name>
    <dbReference type="NCBI Taxonomy" id="1424081"/>
    <lineage>
        <taxon>Bacteria</taxon>
        <taxon>Bacillati</taxon>
        <taxon>Actinomycetota</taxon>
        <taxon>Actinomycetes</taxon>
        <taxon>Micromonosporales</taxon>
        <taxon>Micromonosporaceae</taxon>
        <taxon>Dactylosporangium</taxon>
    </lineage>
</organism>
<dbReference type="RefSeq" id="WP_190253691.1">
    <property type="nucleotide sequence ID" value="NZ_BMPI01000035.1"/>
</dbReference>
<accession>A0A917X264</accession>
<protein>
    <submittedName>
        <fullName evidence="2">Uncharacterized protein</fullName>
    </submittedName>
</protein>
<keyword evidence="1" id="KW-1133">Transmembrane helix</keyword>
<dbReference type="EMBL" id="BMPI01000035">
    <property type="protein sequence ID" value="GGM53461.1"/>
    <property type="molecule type" value="Genomic_DNA"/>
</dbReference>
<evidence type="ECO:0000256" key="1">
    <source>
        <dbReference type="SAM" id="Phobius"/>
    </source>
</evidence>
<evidence type="ECO:0000313" key="2">
    <source>
        <dbReference type="EMBL" id="GGM53461.1"/>
    </source>
</evidence>
<keyword evidence="1" id="KW-0812">Transmembrane</keyword>
<feature type="transmembrane region" description="Helical" evidence="1">
    <location>
        <begin position="46"/>
        <end position="68"/>
    </location>
</feature>
<sequence>MIRLLDWLHARGRARNQAAAAGALAVVAVAAFGGSVAGYAAGSRAWWLGFCAVAGFAAAGALILIGAAREAARHESTRRSPR</sequence>
<reference evidence="2" key="1">
    <citation type="journal article" date="2014" name="Int. J. Syst. Evol. Microbiol.">
        <title>Complete genome sequence of Corynebacterium casei LMG S-19264T (=DSM 44701T), isolated from a smear-ripened cheese.</title>
        <authorList>
            <consortium name="US DOE Joint Genome Institute (JGI-PGF)"/>
            <person name="Walter F."/>
            <person name="Albersmeier A."/>
            <person name="Kalinowski J."/>
            <person name="Ruckert C."/>
        </authorList>
    </citation>
    <scope>NUCLEOTIDE SEQUENCE</scope>
    <source>
        <strain evidence="2">JCM 19831</strain>
    </source>
</reference>
<keyword evidence="3" id="KW-1185">Reference proteome</keyword>
<comment type="caution">
    <text evidence="2">The sequence shown here is derived from an EMBL/GenBank/DDBJ whole genome shotgun (WGS) entry which is preliminary data.</text>
</comment>